<proteinExistence type="predicted"/>
<feature type="region of interest" description="Disordered" evidence="1">
    <location>
        <begin position="145"/>
        <end position="171"/>
    </location>
</feature>
<feature type="non-terminal residue" evidence="2">
    <location>
        <position position="171"/>
    </location>
</feature>
<protein>
    <submittedName>
        <fullName evidence="2">Uncharacterized protein</fullName>
    </submittedName>
</protein>
<organism evidence="2 3">
    <name type="scientific">Brenthis ino</name>
    <name type="common">lesser marbled fritillary</name>
    <dbReference type="NCBI Taxonomy" id="405034"/>
    <lineage>
        <taxon>Eukaryota</taxon>
        <taxon>Metazoa</taxon>
        <taxon>Ecdysozoa</taxon>
        <taxon>Arthropoda</taxon>
        <taxon>Hexapoda</taxon>
        <taxon>Insecta</taxon>
        <taxon>Pterygota</taxon>
        <taxon>Neoptera</taxon>
        <taxon>Endopterygota</taxon>
        <taxon>Lepidoptera</taxon>
        <taxon>Glossata</taxon>
        <taxon>Ditrysia</taxon>
        <taxon>Papilionoidea</taxon>
        <taxon>Nymphalidae</taxon>
        <taxon>Heliconiinae</taxon>
        <taxon>Argynnini</taxon>
        <taxon>Brenthis</taxon>
    </lineage>
</organism>
<evidence type="ECO:0000313" key="2">
    <source>
        <dbReference type="EMBL" id="CAH0731674.1"/>
    </source>
</evidence>
<gene>
    <name evidence="2" type="ORF">BINO364_LOCUS16475</name>
</gene>
<name>A0A8J9V7T7_9NEOP</name>
<dbReference type="EMBL" id="OV170229">
    <property type="protein sequence ID" value="CAH0731674.1"/>
    <property type="molecule type" value="Genomic_DNA"/>
</dbReference>
<dbReference type="Proteomes" id="UP000838878">
    <property type="component" value="Chromosome 9"/>
</dbReference>
<evidence type="ECO:0000313" key="3">
    <source>
        <dbReference type="Proteomes" id="UP000838878"/>
    </source>
</evidence>
<dbReference type="OrthoDB" id="7408822at2759"/>
<accession>A0A8J9V7T7</accession>
<dbReference type="AlphaFoldDB" id="A0A8J9V7T7"/>
<evidence type="ECO:0000256" key="1">
    <source>
        <dbReference type="SAM" id="MobiDB-lite"/>
    </source>
</evidence>
<reference evidence="2" key="1">
    <citation type="submission" date="2021-12" db="EMBL/GenBank/DDBJ databases">
        <authorList>
            <person name="Martin H S."/>
        </authorList>
    </citation>
    <scope>NUCLEOTIDE SEQUENCE</scope>
</reference>
<keyword evidence="3" id="KW-1185">Reference proteome</keyword>
<sequence length="171" mass="19765">MNFLQMSLIRKLVDCLQEVKTIDYTDTSKDQVRLNKYKAENVFNLIYQIGLRKESFTTEEKRTIGNLLADTIGYLLINIESTANVYRTRLSNSVLKKRSAVQFLIDNYSQFPVGNSNLADKFRKVNIEESVEILDDIIDKWHDMTDSDEDSSDKESAGANEVPESHTWWSK</sequence>